<reference evidence="4 5" key="1">
    <citation type="submission" date="2018-08" db="EMBL/GenBank/DDBJ databases">
        <title>Form III RuBisCO-mediated autotrophy in Thermodesulfobium bacteria.</title>
        <authorList>
            <person name="Toshchakov S.V."/>
            <person name="Kublanov I.V."/>
            <person name="Frolov E."/>
            <person name="Bonch-Osmolovskaya E.A."/>
            <person name="Tourova T.P."/>
            <person name="Chernych N.A."/>
            <person name="Lebedinsky A.V."/>
        </authorList>
    </citation>
    <scope>NUCLEOTIDE SEQUENCE [LARGE SCALE GENOMIC DNA]</scope>
    <source>
        <strain evidence="4 5">SR</strain>
    </source>
</reference>
<comment type="caution">
    <text evidence="4">The sequence shown here is derived from an EMBL/GenBank/DDBJ whole genome shotgun (WGS) entry which is preliminary data.</text>
</comment>
<evidence type="ECO:0000256" key="2">
    <source>
        <dbReference type="ARBA" id="ARBA00023239"/>
    </source>
</evidence>
<keyword evidence="2" id="KW-0456">Lyase</keyword>
<dbReference type="SMART" id="SM01007">
    <property type="entry name" value="Aldolase_II"/>
    <property type="match status" value="1"/>
</dbReference>
<dbReference type="PANTHER" id="PTHR22789">
    <property type="entry name" value="FUCULOSE PHOSPHATE ALDOLASE"/>
    <property type="match status" value="1"/>
</dbReference>
<dbReference type="RefSeq" id="WP_115792364.1">
    <property type="nucleotide sequence ID" value="NZ_QSLN01000004.1"/>
</dbReference>
<sequence>MLLEGLRVAVVQVGKELAASGLVLGTWGNVSAREGDLVAITPSGLPYSALAPEDIVVVDLEGKTVEGKWRPSTELPLHLAIYRKRSDVGGIVHTHSVGSMTLAACRHPLPPFTEEQAQLIGGEVPVAAYAPPGTEELARAAIATLGEGKAVLLANHGLVGVGKTVEEALLTCQVVEKSAQIYLWARLLGGPVLLSEEEVRSLRENFLRNYGQKGAGG</sequence>
<dbReference type="SUPFAM" id="SSF53639">
    <property type="entry name" value="AraD/HMP-PK domain-like"/>
    <property type="match status" value="1"/>
</dbReference>
<dbReference type="Pfam" id="PF00596">
    <property type="entry name" value="Aldolase_II"/>
    <property type="match status" value="1"/>
</dbReference>
<evidence type="ECO:0000259" key="3">
    <source>
        <dbReference type="SMART" id="SM01007"/>
    </source>
</evidence>
<proteinExistence type="predicted"/>
<feature type="domain" description="Class II aldolase/adducin N-terminal" evidence="3">
    <location>
        <begin position="8"/>
        <end position="183"/>
    </location>
</feature>
<dbReference type="EMBL" id="QSLN01000004">
    <property type="protein sequence ID" value="RDV83604.1"/>
    <property type="molecule type" value="Genomic_DNA"/>
</dbReference>
<dbReference type="InterPro" id="IPR001303">
    <property type="entry name" value="Aldolase_II/adducin_N"/>
</dbReference>
<dbReference type="OrthoDB" id="9786287at2"/>
<dbReference type="GO" id="GO:0019323">
    <property type="term" value="P:pentose catabolic process"/>
    <property type="evidence" value="ECO:0007669"/>
    <property type="project" value="TreeGrafter"/>
</dbReference>
<dbReference type="Gene3D" id="3.40.225.10">
    <property type="entry name" value="Class II aldolase/adducin N-terminal domain"/>
    <property type="match status" value="1"/>
</dbReference>
<accession>A0A3D8P6G6</accession>
<protein>
    <submittedName>
        <fullName evidence="4">Class II aldolase/adducin family protein</fullName>
    </submittedName>
</protein>
<dbReference type="GO" id="GO:0046872">
    <property type="term" value="F:metal ion binding"/>
    <property type="evidence" value="ECO:0007669"/>
    <property type="project" value="UniProtKB-KW"/>
</dbReference>
<keyword evidence="5" id="KW-1185">Reference proteome</keyword>
<dbReference type="PANTHER" id="PTHR22789:SF0">
    <property type="entry name" value="3-OXO-TETRONATE 4-PHOSPHATE DECARBOXYLASE-RELATED"/>
    <property type="match status" value="1"/>
</dbReference>
<evidence type="ECO:0000313" key="4">
    <source>
        <dbReference type="EMBL" id="RDV83604.1"/>
    </source>
</evidence>
<keyword evidence="1" id="KW-0479">Metal-binding</keyword>
<dbReference type="GO" id="GO:0005829">
    <property type="term" value="C:cytosol"/>
    <property type="evidence" value="ECO:0007669"/>
    <property type="project" value="TreeGrafter"/>
</dbReference>
<organism evidence="4 5">
    <name type="scientific">Ammonifex thiophilus</name>
    <dbReference type="NCBI Taxonomy" id="444093"/>
    <lineage>
        <taxon>Bacteria</taxon>
        <taxon>Bacillati</taxon>
        <taxon>Bacillota</taxon>
        <taxon>Clostridia</taxon>
        <taxon>Thermoanaerobacterales</taxon>
        <taxon>Thermoanaerobacteraceae</taxon>
        <taxon>Ammonifex</taxon>
    </lineage>
</organism>
<dbReference type="InterPro" id="IPR050197">
    <property type="entry name" value="Aldolase_class_II_sugar_metab"/>
</dbReference>
<dbReference type="InterPro" id="IPR036409">
    <property type="entry name" value="Aldolase_II/adducin_N_sf"/>
</dbReference>
<dbReference type="Proteomes" id="UP000256329">
    <property type="component" value="Unassembled WGS sequence"/>
</dbReference>
<gene>
    <name evidence="4" type="ORF">DXX99_04715</name>
</gene>
<dbReference type="AlphaFoldDB" id="A0A3D8P6G6"/>
<evidence type="ECO:0000313" key="5">
    <source>
        <dbReference type="Proteomes" id="UP000256329"/>
    </source>
</evidence>
<evidence type="ECO:0000256" key="1">
    <source>
        <dbReference type="ARBA" id="ARBA00022723"/>
    </source>
</evidence>
<dbReference type="GO" id="GO:0016832">
    <property type="term" value="F:aldehyde-lyase activity"/>
    <property type="evidence" value="ECO:0007669"/>
    <property type="project" value="TreeGrafter"/>
</dbReference>
<name>A0A3D8P6G6_9THEO</name>